<dbReference type="EMBL" id="KN831788">
    <property type="protein sequence ID" value="KIM38958.1"/>
    <property type="molecule type" value="Genomic_DNA"/>
</dbReference>
<reference evidence="2" key="2">
    <citation type="submission" date="2015-01" db="EMBL/GenBank/DDBJ databases">
        <title>Evolutionary Origins and Diversification of the Mycorrhizal Mutualists.</title>
        <authorList>
            <consortium name="DOE Joint Genome Institute"/>
            <consortium name="Mycorrhizal Genomics Consortium"/>
            <person name="Kohler A."/>
            <person name="Kuo A."/>
            <person name="Nagy L.G."/>
            <person name="Floudas D."/>
            <person name="Copeland A."/>
            <person name="Barry K.W."/>
            <person name="Cichocki N."/>
            <person name="Veneault-Fourrey C."/>
            <person name="LaButti K."/>
            <person name="Lindquist E.A."/>
            <person name="Lipzen A."/>
            <person name="Lundell T."/>
            <person name="Morin E."/>
            <person name="Murat C."/>
            <person name="Riley R."/>
            <person name="Ohm R."/>
            <person name="Sun H."/>
            <person name="Tunlid A."/>
            <person name="Henrissat B."/>
            <person name="Grigoriev I.V."/>
            <person name="Hibbett D.S."/>
            <person name="Martin F."/>
        </authorList>
    </citation>
    <scope>NUCLEOTIDE SEQUENCE [LARGE SCALE GENOMIC DNA]</scope>
    <source>
        <strain evidence="2">h7</strain>
    </source>
</reference>
<dbReference type="AlphaFoldDB" id="A0A0C2XML9"/>
<evidence type="ECO:0000313" key="1">
    <source>
        <dbReference type="EMBL" id="KIM38958.1"/>
    </source>
</evidence>
<organism evidence="1 2">
    <name type="scientific">Hebeloma cylindrosporum</name>
    <dbReference type="NCBI Taxonomy" id="76867"/>
    <lineage>
        <taxon>Eukaryota</taxon>
        <taxon>Fungi</taxon>
        <taxon>Dikarya</taxon>
        <taxon>Basidiomycota</taxon>
        <taxon>Agaricomycotina</taxon>
        <taxon>Agaricomycetes</taxon>
        <taxon>Agaricomycetidae</taxon>
        <taxon>Agaricales</taxon>
        <taxon>Agaricineae</taxon>
        <taxon>Hymenogastraceae</taxon>
        <taxon>Hebeloma</taxon>
    </lineage>
</organism>
<evidence type="ECO:0000313" key="2">
    <source>
        <dbReference type="Proteomes" id="UP000053424"/>
    </source>
</evidence>
<dbReference type="Proteomes" id="UP000053424">
    <property type="component" value="Unassembled WGS sequence"/>
</dbReference>
<dbReference type="HOGENOM" id="CLU_1981839_0_0_1"/>
<gene>
    <name evidence="1" type="ORF">M413DRAFT_12559</name>
</gene>
<accession>A0A0C2XML9</accession>
<proteinExistence type="predicted"/>
<protein>
    <submittedName>
        <fullName evidence="1">Uncharacterized protein</fullName>
    </submittedName>
</protein>
<keyword evidence="2" id="KW-1185">Reference proteome</keyword>
<name>A0A0C2XML9_HEBCY</name>
<reference evidence="1 2" key="1">
    <citation type="submission" date="2014-04" db="EMBL/GenBank/DDBJ databases">
        <authorList>
            <consortium name="DOE Joint Genome Institute"/>
            <person name="Kuo A."/>
            <person name="Gay G."/>
            <person name="Dore J."/>
            <person name="Kohler A."/>
            <person name="Nagy L.G."/>
            <person name="Floudas D."/>
            <person name="Copeland A."/>
            <person name="Barry K.W."/>
            <person name="Cichocki N."/>
            <person name="Veneault-Fourrey C."/>
            <person name="LaButti K."/>
            <person name="Lindquist E.A."/>
            <person name="Lipzen A."/>
            <person name="Lundell T."/>
            <person name="Morin E."/>
            <person name="Murat C."/>
            <person name="Sun H."/>
            <person name="Tunlid A."/>
            <person name="Henrissat B."/>
            <person name="Grigoriev I.V."/>
            <person name="Hibbett D.S."/>
            <person name="Martin F."/>
            <person name="Nordberg H.P."/>
            <person name="Cantor M.N."/>
            <person name="Hua S.X."/>
        </authorList>
    </citation>
    <scope>NUCLEOTIDE SEQUENCE [LARGE SCALE GENOMIC DNA]</scope>
    <source>
        <strain evidence="2">h7</strain>
    </source>
</reference>
<sequence length="126" mass="14721">MVPNLETERDANVLLQIANERMFLAALRFNEIILTPIQQQIWLKFMAQEIFPYPKIQFETWNARILQIVWLSAKISPTTTEQETVFALEELTSQIGRNCDTVQERINHIINDVGEQDPEENAFMID</sequence>